<sequence length="249" mass="26728">MSKPTILLVPGAWHTPQHYGVLLGSLEKAGYSTLAGRLPSVGALDPRDKDVATDTAHVRELLMSEIERGSEVLLLMHSYGGIPGAAAAKGLSISERQADGKRGGVVGLLFISAFVMNEGDSMVKPGDEPAPWAVLDKSTGYLDVDGPEHVFYNGATEEQAAQAIAGMEQHAFTTLITPSPPPAWPDKEFNGKRGYIKCHLDNAIPIAGQEAMLQYSGVEWKVLSLEDAGHAPFLTHVDQITEFVEEVLK</sequence>
<keyword evidence="2" id="KW-1185">Reference proteome</keyword>
<protein>
    <submittedName>
        <fullName evidence="1">Uncharacterized protein</fullName>
    </submittedName>
</protein>
<proteinExistence type="predicted"/>
<evidence type="ECO:0000313" key="1">
    <source>
        <dbReference type="EMBL" id="KAJ2979147.1"/>
    </source>
</evidence>
<gene>
    <name evidence="1" type="ORF">NQ176_g3424</name>
</gene>
<reference evidence="1" key="1">
    <citation type="submission" date="2022-08" db="EMBL/GenBank/DDBJ databases">
        <title>Genome Sequence of Lecanicillium fungicola.</title>
        <authorList>
            <person name="Buettner E."/>
        </authorList>
    </citation>
    <scope>NUCLEOTIDE SEQUENCE</scope>
    <source>
        <strain evidence="1">Babe33</strain>
    </source>
</reference>
<accession>A0ACC1NIJ7</accession>
<dbReference type="EMBL" id="JANJQO010000310">
    <property type="protein sequence ID" value="KAJ2979147.1"/>
    <property type="molecule type" value="Genomic_DNA"/>
</dbReference>
<dbReference type="Proteomes" id="UP001143910">
    <property type="component" value="Unassembled WGS sequence"/>
</dbReference>
<name>A0ACC1NIJ7_9HYPO</name>
<organism evidence="1 2">
    <name type="scientific">Zarea fungicola</name>
    <dbReference type="NCBI Taxonomy" id="93591"/>
    <lineage>
        <taxon>Eukaryota</taxon>
        <taxon>Fungi</taxon>
        <taxon>Dikarya</taxon>
        <taxon>Ascomycota</taxon>
        <taxon>Pezizomycotina</taxon>
        <taxon>Sordariomycetes</taxon>
        <taxon>Hypocreomycetidae</taxon>
        <taxon>Hypocreales</taxon>
        <taxon>Cordycipitaceae</taxon>
        <taxon>Zarea</taxon>
    </lineage>
</organism>
<comment type="caution">
    <text evidence="1">The sequence shown here is derived from an EMBL/GenBank/DDBJ whole genome shotgun (WGS) entry which is preliminary data.</text>
</comment>
<evidence type="ECO:0000313" key="2">
    <source>
        <dbReference type="Proteomes" id="UP001143910"/>
    </source>
</evidence>